<evidence type="ECO:0000256" key="2">
    <source>
        <dbReference type="ARBA" id="ARBA00008307"/>
    </source>
</evidence>
<evidence type="ECO:0000256" key="1">
    <source>
        <dbReference type="ARBA" id="ARBA00001946"/>
    </source>
</evidence>
<feature type="domain" description="Mab-21-like nucleotidyltransferase" evidence="5">
    <location>
        <begin position="280"/>
        <end position="379"/>
    </location>
</feature>
<reference evidence="7" key="1">
    <citation type="submission" date="2021-01" db="UniProtKB">
        <authorList>
            <consortium name="EnsemblMetazoa"/>
        </authorList>
    </citation>
    <scope>IDENTIFICATION</scope>
</reference>
<dbReference type="Pfam" id="PF03281">
    <property type="entry name" value="Mab-21"/>
    <property type="match status" value="1"/>
</dbReference>
<evidence type="ECO:0000256" key="4">
    <source>
        <dbReference type="SAM" id="Phobius"/>
    </source>
</evidence>
<dbReference type="Pfam" id="PF20266">
    <property type="entry name" value="Mab-21_C"/>
    <property type="match status" value="1"/>
</dbReference>
<keyword evidence="3" id="KW-0067">ATP-binding</keyword>
<evidence type="ECO:0000313" key="7">
    <source>
        <dbReference type="EnsemblMetazoa" id="CLYHEMP016428.1"/>
    </source>
</evidence>
<dbReference type="GO" id="GO:0005524">
    <property type="term" value="F:ATP binding"/>
    <property type="evidence" value="ECO:0007669"/>
    <property type="project" value="UniProtKB-KW"/>
</dbReference>
<keyword evidence="4" id="KW-1133">Transmembrane helix</keyword>
<dbReference type="Gene3D" id="1.10.1410.40">
    <property type="match status" value="1"/>
</dbReference>
<dbReference type="PANTHER" id="PTHR10656:SF69">
    <property type="entry name" value="MAB-21-LIKE HHH_H2TH-LIKE DOMAIN-CONTAINING PROTEIN"/>
    <property type="match status" value="1"/>
</dbReference>
<evidence type="ECO:0000259" key="6">
    <source>
        <dbReference type="Pfam" id="PF20266"/>
    </source>
</evidence>
<dbReference type="GO" id="GO:0016779">
    <property type="term" value="F:nucleotidyltransferase activity"/>
    <property type="evidence" value="ECO:0007669"/>
    <property type="project" value="UniProtKB-ARBA"/>
</dbReference>
<evidence type="ECO:0000256" key="3">
    <source>
        <dbReference type="ARBA" id="ARBA00022840"/>
    </source>
</evidence>
<dbReference type="OrthoDB" id="5949259at2759"/>
<proteinExistence type="inferred from homology"/>
<name>A0A7M6DML7_9CNID</name>
<dbReference type="EnsemblMetazoa" id="CLYHEMT016428.1">
    <property type="protein sequence ID" value="CLYHEMP016428.1"/>
    <property type="gene ID" value="CLYHEMG016428"/>
</dbReference>
<evidence type="ECO:0000313" key="8">
    <source>
        <dbReference type="Proteomes" id="UP000594262"/>
    </source>
</evidence>
<keyword evidence="4" id="KW-0812">Transmembrane</keyword>
<dbReference type="SMART" id="SM01265">
    <property type="entry name" value="Mab-21"/>
    <property type="match status" value="1"/>
</dbReference>
<dbReference type="InterPro" id="IPR024810">
    <property type="entry name" value="MAB21L/cGLR"/>
</dbReference>
<protein>
    <submittedName>
        <fullName evidence="7">Uncharacterized protein</fullName>
    </submittedName>
</protein>
<dbReference type="AlphaFoldDB" id="A0A7M6DML7"/>
<feature type="transmembrane region" description="Helical" evidence="4">
    <location>
        <begin position="21"/>
        <end position="45"/>
    </location>
</feature>
<feature type="domain" description="Mab-21-like HhH/H2TH-like" evidence="6">
    <location>
        <begin position="385"/>
        <end position="471"/>
    </location>
</feature>
<comment type="similarity">
    <text evidence="2">Belongs to the mab-21 family.</text>
</comment>
<accession>A0A7M6DML7</accession>
<keyword evidence="4" id="KW-0472">Membrane</keyword>
<feature type="transmembrane region" description="Helical" evidence="4">
    <location>
        <begin position="57"/>
        <end position="79"/>
    </location>
</feature>
<organism evidence="7 8">
    <name type="scientific">Clytia hemisphaerica</name>
    <dbReference type="NCBI Taxonomy" id="252671"/>
    <lineage>
        <taxon>Eukaryota</taxon>
        <taxon>Metazoa</taxon>
        <taxon>Cnidaria</taxon>
        <taxon>Hydrozoa</taxon>
        <taxon>Hydroidolina</taxon>
        <taxon>Leptothecata</taxon>
        <taxon>Obeliida</taxon>
        <taxon>Clytiidae</taxon>
        <taxon>Clytia</taxon>
    </lineage>
</organism>
<sequence length="510" mass="58836">MACCRYLKKIRNRPPLTVIECRTIWLSLSIFLVIGLCITALVFTLPLFTKQYYKINVATGCAIAVVIFILIFLCQWCYLKPTKQIQLNMSPEPLEQCLNNLFVHIPTNLDKATNKAKRYLRITKETLESKPKLNIETELFLAGSVAEGLSIPISLAWIDSASNQTIIENHALVSDLDFMISPKTDFVSFNRESTEEYHATLLTYDGEWNWPSNITEDNPGVRVTQDTTPPFFNITSNNEELKGYTIKKMIKETIRSLTFDSFPDYVEESCCQLFCMCCLQRYVNFARIDIKGPSIKYKLGSEKDKHDRFHCDLTYSLKCDEWPDISDWGQRGNAKWPADGEIDAIKGNGCHFVPREQGMRTGSTWRISFSKAEVTLMKHVPTSIRKCFIGFRTICKNHVFPVSANKLKSIHLKYILFFTLEQHGVDGFENLDRCIDSLLQSLEESFDTKKCPIFWMSAVNMYENFKLSELQWDTLLKKVRDIRERPNRYIEGIEPIRVVPNDEQITSTSE</sequence>
<evidence type="ECO:0000259" key="5">
    <source>
        <dbReference type="Pfam" id="PF03281"/>
    </source>
</evidence>
<dbReference type="InterPro" id="IPR046903">
    <property type="entry name" value="Mab-21-like_nuc_Trfase"/>
</dbReference>
<keyword evidence="8" id="KW-1185">Reference proteome</keyword>
<dbReference type="PANTHER" id="PTHR10656">
    <property type="entry name" value="CELL FATE DETERMINING PROTEIN MAB21-RELATED"/>
    <property type="match status" value="1"/>
</dbReference>
<dbReference type="Proteomes" id="UP000594262">
    <property type="component" value="Unplaced"/>
</dbReference>
<keyword evidence="3" id="KW-0547">Nucleotide-binding</keyword>
<dbReference type="InterPro" id="IPR046906">
    <property type="entry name" value="Mab-21_HhH/H2TH-like"/>
</dbReference>
<comment type="cofactor">
    <cofactor evidence="1">
        <name>Mg(2+)</name>
        <dbReference type="ChEBI" id="CHEBI:18420"/>
    </cofactor>
</comment>